<evidence type="ECO:0000259" key="7">
    <source>
        <dbReference type="PROSITE" id="PS51032"/>
    </source>
</evidence>
<dbReference type="SUPFAM" id="SSF54171">
    <property type="entry name" value="DNA-binding domain"/>
    <property type="match status" value="1"/>
</dbReference>
<dbReference type="PRINTS" id="PR00367">
    <property type="entry name" value="ETHRSPELEMNT"/>
</dbReference>
<comment type="caution">
    <text evidence="8">The sequence shown here is derived from an EMBL/GenBank/DDBJ whole genome shotgun (WGS) entry which is preliminary data.</text>
</comment>
<accession>A0A7J7MU53</accession>
<dbReference type="SMART" id="SM00380">
    <property type="entry name" value="AP2"/>
    <property type="match status" value="1"/>
</dbReference>
<name>A0A7J7MU53_9MAGN</name>
<dbReference type="PANTHER" id="PTHR31190">
    <property type="entry name" value="DNA-BINDING DOMAIN"/>
    <property type="match status" value="1"/>
</dbReference>
<dbReference type="GO" id="GO:0003700">
    <property type="term" value="F:DNA-binding transcription factor activity"/>
    <property type="evidence" value="ECO:0007669"/>
    <property type="project" value="InterPro"/>
</dbReference>
<dbReference type="InterPro" id="IPR001471">
    <property type="entry name" value="AP2/ERF_dom"/>
</dbReference>
<dbReference type="Proteomes" id="UP000541444">
    <property type="component" value="Unassembled WGS sequence"/>
</dbReference>
<dbReference type="InterPro" id="IPR036955">
    <property type="entry name" value="AP2/ERF_dom_sf"/>
</dbReference>
<dbReference type="GO" id="GO:0003677">
    <property type="term" value="F:DNA binding"/>
    <property type="evidence" value="ECO:0007669"/>
    <property type="project" value="UniProtKB-KW"/>
</dbReference>
<keyword evidence="4" id="KW-0804">Transcription</keyword>
<feature type="compositionally biased region" description="Low complexity" evidence="6">
    <location>
        <begin position="166"/>
        <end position="175"/>
    </location>
</feature>
<sequence>MAPGFQTRSREASETEFPLNENDSQDMFLYEILNEAQAIQNNDVNSSYSHTTARDTTPVHTGGDCRSARTIEKKHYRGVRHRPWGKYAAEIRDSNRQGARLWLGTFDTAEDAALAYDRAAFRMRGAKALLNFPAQARLFVSPGGGLIQSSVGSSRGMFNGGEQSDSDSSTWRSSI</sequence>
<dbReference type="PROSITE" id="PS51032">
    <property type="entry name" value="AP2_ERF"/>
    <property type="match status" value="1"/>
</dbReference>
<evidence type="ECO:0000256" key="3">
    <source>
        <dbReference type="ARBA" id="ARBA00023125"/>
    </source>
</evidence>
<keyword evidence="2" id="KW-0805">Transcription regulation</keyword>
<dbReference type="Gene3D" id="3.30.730.10">
    <property type="entry name" value="AP2/ERF domain"/>
    <property type="match status" value="1"/>
</dbReference>
<feature type="region of interest" description="Disordered" evidence="6">
    <location>
        <begin position="151"/>
        <end position="175"/>
    </location>
</feature>
<dbReference type="PANTHER" id="PTHR31190:SF173">
    <property type="entry name" value="PATHOGENESIS-RELATED GENES TRANSCRIPTIONAL ACTIVATOR PTI5"/>
    <property type="match status" value="1"/>
</dbReference>
<evidence type="ECO:0000256" key="2">
    <source>
        <dbReference type="ARBA" id="ARBA00023015"/>
    </source>
</evidence>
<dbReference type="AlphaFoldDB" id="A0A7J7MU53"/>
<dbReference type="OrthoDB" id="1920638at2759"/>
<organism evidence="8 9">
    <name type="scientific">Kingdonia uniflora</name>
    <dbReference type="NCBI Taxonomy" id="39325"/>
    <lineage>
        <taxon>Eukaryota</taxon>
        <taxon>Viridiplantae</taxon>
        <taxon>Streptophyta</taxon>
        <taxon>Embryophyta</taxon>
        <taxon>Tracheophyta</taxon>
        <taxon>Spermatophyta</taxon>
        <taxon>Magnoliopsida</taxon>
        <taxon>Ranunculales</taxon>
        <taxon>Circaeasteraceae</taxon>
        <taxon>Kingdonia</taxon>
    </lineage>
</organism>
<evidence type="ECO:0000256" key="6">
    <source>
        <dbReference type="SAM" id="MobiDB-lite"/>
    </source>
</evidence>
<evidence type="ECO:0000313" key="8">
    <source>
        <dbReference type="EMBL" id="KAF6158449.1"/>
    </source>
</evidence>
<dbReference type="GO" id="GO:0005634">
    <property type="term" value="C:nucleus"/>
    <property type="evidence" value="ECO:0007669"/>
    <property type="project" value="UniProtKB-SubCell"/>
</dbReference>
<keyword evidence="3" id="KW-0238">DNA-binding</keyword>
<comment type="subcellular location">
    <subcellularLocation>
        <location evidence="1">Nucleus</location>
    </subcellularLocation>
</comment>
<evidence type="ECO:0000313" key="9">
    <source>
        <dbReference type="Proteomes" id="UP000541444"/>
    </source>
</evidence>
<keyword evidence="5" id="KW-0539">Nucleus</keyword>
<reference evidence="8 9" key="1">
    <citation type="journal article" date="2020" name="IScience">
        <title>Genome Sequencing of the Endangered Kingdonia uniflora (Circaeasteraceae, Ranunculales) Reveals Potential Mechanisms of Evolutionary Specialization.</title>
        <authorList>
            <person name="Sun Y."/>
            <person name="Deng T."/>
            <person name="Zhang A."/>
            <person name="Moore M.J."/>
            <person name="Landis J.B."/>
            <person name="Lin N."/>
            <person name="Zhang H."/>
            <person name="Zhang X."/>
            <person name="Huang J."/>
            <person name="Zhang X."/>
            <person name="Sun H."/>
            <person name="Wang H."/>
        </authorList>
    </citation>
    <scope>NUCLEOTIDE SEQUENCE [LARGE SCALE GENOMIC DNA]</scope>
    <source>
        <strain evidence="8">TB1705</strain>
        <tissue evidence="8">Leaf</tissue>
    </source>
</reference>
<dbReference type="EMBL" id="JACGCM010001221">
    <property type="protein sequence ID" value="KAF6158449.1"/>
    <property type="molecule type" value="Genomic_DNA"/>
</dbReference>
<feature type="region of interest" description="Disordered" evidence="6">
    <location>
        <begin position="1"/>
        <end position="20"/>
    </location>
</feature>
<evidence type="ECO:0000256" key="1">
    <source>
        <dbReference type="ARBA" id="ARBA00004123"/>
    </source>
</evidence>
<dbReference type="InterPro" id="IPR044808">
    <property type="entry name" value="ERF_plant"/>
</dbReference>
<feature type="domain" description="AP2/ERF" evidence="7">
    <location>
        <begin position="75"/>
        <end position="133"/>
    </location>
</feature>
<evidence type="ECO:0000256" key="5">
    <source>
        <dbReference type="ARBA" id="ARBA00023242"/>
    </source>
</evidence>
<dbReference type="Pfam" id="PF00847">
    <property type="entry name" value="AP2"/>
    <property type="match status" value="1"/>
</dbReference>
<dbReference type="CDD" id="cd00018">
    <property type="entry name" value="AP2"/>
    <property type="match status" value="1"/>
</dbReference>
<dbReference type="InterPro" id="IPR016177">
    <property type="entry name" value="DNA-bd_dom_sf"/>
</dbReference>
<evidence type="ECO:0000256" key="4">
    <source>
        <dbReference type="ARBA" id="ARBA00023163"/>
    </source>
</evidence>
<proteinExistence type="predicted"/>
<protein>
    <recommendedName>
        <fullName evidence="7">AP2/ERF domain-containing protein</fullName>
    </recommendedName>
</protein>
<keyword evidence="9" id="KW-1185">Reference proteome</keyword>
<dbReference type="FunFam" id="3.30.730.10:FF:000001">
    <property type="entry name" value="Ethylene-responsive transcription factor 2"/>
    <property type="match status" value="1"/>
</dbReference>
<gene>
    <name evidence="8" type="ORF">GIB67_022046</name>
</gene>
<dbReference type="GO" id="GO:0009873">
    <property type="term" value="P:ethylene-activated signaling pathway"/>
    <property type="evidence" value="ECO:0007669"/>
    <property type="project" value="InterPro"/>
</dbReference>